<keyword evidence="3" id="KW-0812">Transmembrane</keyword>
<dbReference type="GO" id="GO:0016020">
    <property type="term" value="C:membrane"/>
    <property type="evidence" value="ECO:0007669"/>
    <property type="project" value="InterPro"/>
</dbReference>
<keyword evidence="3" id="KW-0472">Membrane</keyword>
<accession>A0AAV5UWB5</accession>
<dbReference type="InterPro" id="IPR000472">
    <property type="entry name" value="Activin_recp"/>
</dbReference>
<dbReference type="Pfam" id="PF01064">
    <property type="entry name" value="Activin_recp"/>
    <property type="match status" value="1"/>
</dbReference>
<keyword evidence="3" id="KW-1133">Transmembrane helix</keyword>
<organism evidence="5 6">
    <name type="scientific">Pristionchus fissidentatus</name>
    <dbReference type="NCBI Taxonomy" id="1538716"/>
    <lineage>
        <taxon>Eukaryota</taxon>
        <taxon>Metazoa</taxon>
        <taxon>Ecdysozoa</taxon>
        <taxon>Nematoda</taxon>
        <taxon>Chromadorea</taxon>
        <taxon>Rhabditida</taxon>
        <taxon>Rhabditina</taxon>
        <taxon>Diplogasteromorpha</taxon>
        <taxon>Diplogasteroidea</taxon>
        <taxon>Neodiplogasteridae</taxon>
        <taxon>Pristionchus</taxon>
    </lineage>
</organism>
<keyword evidence="6" id="KW-1185">Reference proteome</keyword>
<dbReference type="Proteomes" id="UP001432322">
    <property type="component" value="Unassembled WGS sequence"/>
</dbReference>
<feature type="compositionally biased region" description="Basic and acidic residues" evidence="2">
    <location>
        <begin position="262"/>
        <end position="280"/>
    </location>
</feature>
<evidence type="ECO:0000313" key="5">
    <source>
        <dbReference type="EMBL" id="GMT11551.1"/>
    </source>
</evidence>
<feature type="transmembrane region" description="Helical" evidence="3">
    <location>
        <begin position="15"/>
        <end position="39"/>
    </location>
</feature>
<gene>
    <name evidence="5" type="ORF">PFISCL1PPCAC_2848</name>
</gene>
<sequence length="407" mass="46159">LPLSLSSFAPHPPMWWCWFVALALLPSSLFLQAMLWLVLLPTVLAHTDYEPSAIKTDIGWGVTKCIDYQEVTTLYREITVEPTLVVTCELKTHQCVTVRAVNTSHYYTFQGCVPQARAPTMCTEMAYEAAKKNGAEYFFCYDVSYDRLNVAPNVPFFGRECCCNGDFCNRIENVKTIDTLIPHDAILSAYGRILHLWYYNLYHFIGLISGIATVFFWINIFYIILKPAKRDDDSAWYTAPITRNQLMDDVGGEDEEEDAPAQEEKEVPTPEVKGKGVDVSRKKKTNKKKKGTREEGGEATALPLQTEKTQDCSQEDQLPQAKTGDDGDDKKEEKKASKEGMEKGKKEDKEDKENKTQEEPKKEEEEKGGGAKQFKLGKPKKLANGRIQYISMFNENSEYDDSEGEKD</sequence>
<dbReference type="EMBL" id="BTSY01000001">
    <property type="protein sequence ID" value="GMT11551.1"/>
    <property type="molecule type" value="Genomic_DNA"/>
</dbReference>
<feature type="compositionally biased region" description="Acidic residues" evidence="2">
    <location>
        <begin position="250"/>
        <end position="261"/>
    </location>
</feature>
<protein>
    <recommendedName>
        <fullName evidence="4">Activin types I and II receptor domain-containing protein</fullName>
    </recommendedName>
</protein>
<evidence type="ECO:0000256" key="3">
    <source>
        <dbReference type="SAM" id="Phobius"/>
    </source>
</evidence>
<feature type="compositionally biased region" description="Basic residues" evidence="2">
    <location>
        <begin position="281"/>
        <end position="291"/>
    </location>
</feature>
<evidence type="ECO:0000313" key="6">
    <source>
        <dbReference type="Proteomes" id="UP001432322"/>
    </source>
</evidence>
<keyword evidence="1" id="KW-0732">Signal</keyword>
<feature type="transmembrane region" description="Helical" evidence="3">
    <location>
        <begin position="201"/>
        <end position="225"/>
    </location>
</feature>
<reference evidence="5" key="1">
    <citation type="submission" date="2023-10" db="EMBL/GenBank/DDBJ databases">
        <title>Genome assembly of Pristionchus species.</title>
        <authorList>
            <person name="Yoshida K."/>
            <person name="Sommer R.J."/>
        </authorList>
    </citation>
    <scope>NUCLEOTIDE SEQUENCE</scope>
    <source>
        <strain evidence="5">RS5133</strain>
    </source>
</reference>
<feature type="region of interest" description="Disordered" evidence="2">
    <location>
        <begin position="247"/>
        <end position="384"/>
    </location>
</feature>
<feature type="domain" description="Activin types I and II receptor" evidence="4">
    <location>
        <begin position="85"/>
        <end position="171"/>
    </location>
</feature>
<feature type="compositionally biased region" description="Basic and acidic residues" evidence="2">
    <location>
        <begin position="323"/>
        <end position="369"/>
    </location>
</feature>
<dbReference type="AlphaFoldDB" id="A0AAV5UWB5"/>
<evidence type="ECO:0000256" key="2">
    <source>
        <dbReference type="SAM" id="MobiDB-lite"/>
    </source>
</evidence>
<feature type="non-terminal residue" evidence="5">
    <location>
        <position position="1"/>
    </location>
</feature>
<evidence type="ECO:0000259" key="4">
    <source>
        <dbReference type="Pfam" id="PF01064"/>
    </source>
</evidence>
<comment type="caution">
    <text evidence="5">The sequence shown here is derived from an EMBL/GenBank/DDBJ whole genome shotgun (WGS) entry which is preliminary data.</text>
</comment>
<proteinExistence type="predicted"/>
<dbReference type="GO" id="GO:0004675">
    <property type="term" value="F:transmembrane receptor protein serine/threonine kinase activity"/>
    <property type="evidence" value="ECO:0007669"/>
    <property type="project" value="InterPro"/>
</dbReference>
<name>A0AAV5UWB5_9BILA</name>
<evidence type="ECO:0000256" key="1">
    <source>
        <dbReference type="ARBA" id="ARBA00022729"/>
    </source>
</evidence>